<reference evidence="4 5" key="1">
    <citation type="journal article" date="2020" name="Genes (Basel)">
        <title>Genomic Comparison of Insect Gut Symbionts from Divergent Burkholderia Subclades.</title>
        <authorList>
            <person name="Takeshita K."/>
            <person name="Kikuchi Y."/>
        </authorList>
    </citation>
    <scope>NUCLEOTIDE SEQUENCE [LARGE SCALE GENOMIC DNA]</scope>
    <source>
        <strain evidence="4 5">PGU16</strain>
        <plasmid evidence="4 5">PPGU16_p2</plasmid>
    </source>
</reference>
<feature type="domain" description="Histidine kinase" evidence="3">
    <location>
        <begin position="521"/>
        <end position="743"/>
    </location>
</feature>
<gene>
    <name evidence="4" type="ORF">PPGU16_80100</name>
</gene>
<proteinExistence type="predicted"/>
<dbReference type="RefSeq" id="WP_180727645.1">
    <property type="nucleotide sequence ID" value="NZ_AP023177.1"/>
</dbReference>
<geneLocation type="plasmid" evidence="4 5">
    <name>PPGU16_p2</name>
</geneLocation>
<dbReference type="SMART" id="SM00387">
    <property type="entry name" value="HATPase_c"/>
    <property type="match status" value="1"/>
</dbReference>
<evidence type="ECO:0000256" key="1">
    <source>
        <dbReference type="ARBA" id="ARBA00000085"/>
    </source>
</evidence>
<dbReference type="PANTHER" id="PTHR43065">
    <property type="entry name" value="SENSOR HISTIDINE KINASE"/>
    <property type="match status" value="1"/>
</dbReference>
<evidence type="ECO:0000256" key="2">
    <source>
        <dbReference type="ARBA" id="ARBA00012438"/>
    </source>
</evidence>
<accession>A0A7I8C289</accession>
<dbReference type="KEGG" id="plad:PPGU16_80100"/>
<dbReference type="InterPro" id="IPR036890">
    <property type="entry name" value="HATPase_C_sf"/>
</dbReference>
<evidence type="ECO:0000259" key="3">
    <source>
        <dbReference type="PROSITE" id="PS50109"/>
    </source>
</evidence>
<dbReference type="SUPFAM" id="SSF55874">
    <property type="entry name" value="ATPase domain of HSP90 chaperone/DNA topoisomerase II/histidine kinase"/>
    <property type="match status" value="2"/>
</dbReference>
<dbReference type="AlphaFoldDB" id="A0A7I8C289"/>
<comment type="catalytic activity">
    <reaction evidence="1">
        <text>ATP + protein L-histidine = ADP + protein N-phospho-L-histidine.</text>
        <dbReference type="EC" id="2.7.13.3"/>
    </reaction>
</comment>
<name>A0A7I8C289_9BURK</name>
<keyword evidence="5" id="KW-1185">Reference proteome</keyword>
<organism evidence="4 5">
    <name type="scientific">Paraburkholderia largidicola</name>
    <dbReference type="NCBI Taxonomy" id="3014751"/>
    <lineage>
        <taxon>Bacteria</taxon>
        <taxon>Pseudomonadati</taxon>
        <taxon>Pseudomonadota</taxon>
        <taxon>Betaproteobacteria</taxon>
        <taxon>Burkholderiales</taxon>
        <taxon>Burkholderiaceae</taxon>
        <taxon>Paraburkholderia</taxon>
    </lineage>
</organism>
<dbReference type="EC" id="2.7.13.3" evidence="2"/>
<dbReference type="Pfam" id="PF13589">
    <property type="entry name" value="HATPase_c_3"/>
    <property type="match status" value="1"/>
</dbReference>
<sequence>MATAKEKELDKGQLAFRAEARLLQELGERLVAQPEVALVELIKNSYDADATECRVAFSADQKALCVCDDGHGMTKEEFESRWMTIATSKKAIDRTSRKYQRDLTGQKGIGRFAVRFLGTSLQVISVAEDAKRGCLTKLVADFDWQKIDENDSLVDTEVPYRLFKAGPDDKEGTTLRISGLRRGGEFASGPSFRSGVLKIVSPISGLDRGRFKRAKSRADRDPGFRVALPGEDDSSTINVAEYVLENAWARLAIDLKNNALEYKVSFSQEDFEYQLQLDYPSAIAAGLHADIRFFPRRAGLFADKGVDGRTAYTWVKENSGVVVVDRGFRVKPYGDVDDDWLSLDRDSARHVRDWRTSIAEVAFPMSTRQKAEPALNPMLNLPANHQLIGAVFVRSASVQAVSSIEDIIPSTDREGFLRTQGFEQLTEIIRGGIEFLAHIDKQRQLEEQERAAKQAAKQIKADFKAAIEFVQNVPTLSVAERSRLVKDYSTLSRRIEEVEEYDREARRKLEVMGSLGVVAGFLTHEASRIVTTVHDAVSLLTALSDTHQELQPHVEILTESYDALKAHLEYTKLFVDAAHSFKAVSFKCAPQVKRIAEKFGKFAHDHGVEIKIEISPDVQVPAMPITIYSGIILNLYTNALKAVIAAETPSYVAEICFRAWTAANQHVIEVLDTGVGIPENLASRIWDPLFTTTSRLNNPLGSGMGLGLSLVKQLVEQVRGKIALVEAPAPYSTCFRVSFPLSEKK</sequence>
<dbReference type="Gene3D" id="3.30.565.10">
    <property type="entry name" value="Histidine kinase-like ATPase, C-terminal domain"/>
    <property type="match status" value="2"/>
</dbReference>
<dbReference type="GO" id="GO:0004673">
    <property type="term" value="F:protein histidine kinase activity"/>
    <property type="evidence" value="ECO:0007669"/>
    <property type="project" value="UniProtKB-EC"/>
</dbReference>
<dbReference type="Pfam" id="PF02518">
    <property type="entry name" value="HATPase_c"/>
    <property type="match status" value="1"/>
</dbReference>
<dbReference type="Proteomes" id="UP000510888">
    <property type="component" value="Plasmid PPGU16_p2"/>
</dbReference>
<dbReference type="PROSITE" id="PS50109">
    <property type="entry name" value="HIS_KIN"/>
    <property type="match status" value="1"/>
</dbReference>
<dbReference type="PRINTS" id="PR00344">
    <property type="entry name" value="BCTRLSENSOR"/>
</dbReference>
<protein>
    <recommendedName>
        <fullName evidence="2">histidine kinase</fullName>
        <ecNumber evidence="2">2.7.13.3</ecNumber>
    </recommendedName>
</protein>
<evidence type="ECO:0000313" key="4">
    <source>
        <dbReference type="EMBL" id="BCF94943.1"/>
    </source>
</evidence>
<dbReference type="InterPro" id="IPR005467">
    <property type="entry name" value="His_kinase_dom"/>
</dbReference>
<dbReference type="EMBL" id="AP023177">
    <property type="protein sequence ID" value="BCF94943.1"/>
    <property type="molecule type" value="Genomic_DNA"/>
</dbReference>
<keyword evidence="4" id="KW-0614">Plasmid</keyword>
<evidence type="ECO:0000313" key="5">
    <source>
        <dbReference type="Proteomes" id="UP000510888"/>
    </source>
</evidence>
<dbReference type="InterPro" id="IPR003594">
    <property type="entry name" value="HATPase_dom"/>
</dbReference>
<dbReference type="InterPro" id="IPR004358">
    <property type="entry name" value="Sig_transdc_His_kin-like_C"/>
</dbReference>